<dbReference type="Proteomes" id="UP000006727">
    <property type="component" value="Chromosome 18"/>
</dbReference>
<dbReference type="EnsemblPlants" id="Pp3c18_30V3.1">
    <property type="protein sequence ID" value="PAC:32983295.CDS.1"/>
    <property type="gene ID" value="Pp3c18_30"/>
</dbReference>
<sequence length="74" mass="8157">SEWHEEGGREGESIPLPGDGLVSHGGKHLWEIPSSLSLMEYAFSLLLMVVSSQATEIAVLATLKLNERLYQSNF</sequence>
<name>A0A7I4A3N9_PHYPA</name>
<organism evidence="1 2">
    <name type="scientific">Physcomitrium patens</name>
    <name type="common">Spreading-leaved earth moss</name>
    <name type="synonym">Physcomitrella patens</name>
    <dbReference type="NCBI Taxonomy" id="3218"/>
    <lineage>
        <taxon>Eukaryota</taxon>
        <taxon>Viridiplantae</taxon>
        <taxon>Streptophyta</taxon>
        <taxon>Embryophyta</taxon>
        <taxon>Bryophyta</taxon>
        <taxon>Bryophytina</taxon>
        <taxon>Bryopsida</taxon>
        <taxon>Funariidae</taxon>
        <taxon>Funariales</taxon>
        <taxon>Funariaceae</taxon>
        <taxon>Physcomitrium</taxon>
    </lineage>
</organism>
<dbReference type="Gramene" id="Pp3c18_30V3.1">
    <property type="protein sequence ID" value="PAC:32983295.CDS.1"/>
    <property type="gene ID" value="Pp3c18_30"/>
</dbReference>
<reference evidence="1 2" key="2">
    <citation type="journal article" date="2018" name="Plant J.">
        <title>The Physcomitrella patens chromosome-scale assembly reveals moss genome structure and evolution.</title>
        <authorList>
            <person name="Lang D."/>
            <person name="Ullrich K.K."/>
            <person name="Murat F."/>
            <person name="Fuchs J."/>
            <person name="Jenkins J."/>
            <person name="Haas F.B."/>
            <person name="Piednoel M."/>
            <person name="Gundlach H."/>
            <person name="Van Bel M."/>
            <person name="Meyberg R."/>
            <person name="Vives C."/>
            <person name="Morata J."/>
            <person name="Symeonidi A."/>
            <person name="Hiss M."/>
            <person name="Muchero W."/>
            <person name="Kamisugi Y."/>
            <person name="Saleh O."/>
            <person name="Blanc G."/>
            <person name="Decker E.L."/>
            <person name="van Gessel N."/>
            <person name="Grimwood J."/>
            <person name="Hayes R.D."/>
            <person name="Graham S.W."/>
            <person name="Gunter L.E."/>
            <person name="McDaniel S.F."/>
            <person name="Hoernstein S.N.W."/>
            <person name="Larsson A."/>
            <person name="Li F.W."/>
            <person name="Perroud P.F."/>
            <person name="Phillips J."/>
            <person name="Ranjan P."/>
            <person name="Rokshar D.S."/>
            <person name="Rothfels C.J."/>
            <person name="Schneider L."/>
            <person name="Shu S."/>
            <person name="Stevenson D.W."/>
            <person name="Thummler F."/>
            <person name="Tillich M."/>
            <person name="Villarreal Aguilar J.C."/>
            <person name="Widiez T."/>
            <person name="Wong G.K."/>
            <person name="Wymore A."/>
            <person name="Zhang Y."/>
            <person name="Zimmer A.D."/>
            <person name="Quatrano R.S."/>
            <person name="Mayer K.F.X."/>
            <person name="Goodstein D."/>
            <person name="Casacuberta J.M."/>
            <person name="Vandepoele K."/>
            <person name="Reski R."/>
            <person name="Cuming A.C."/>
            <person name="Tuskan G.A."/>
            <person name="Maumus F."/>
            <person name="Salse J."/>
            <person name="Schmutz J."/>
            <person name="Rensing S.A."/>
        </authorList>
    </citation>
    <scope>NUCLEOTIDE SEQUENCE [LARGE SCALE GENOMIC DNA]</scope>
    <source>
        <strain evidence="1 2">cv. Gransden 2004</strain>
    </source>
</reference>
<dbReference type="EMBL" id="ABEU02000018">
    <property type="status" value="NOT_ANNOTATED_CDS"/>
    <property type="molecule type" value="Genomic_DNA"/>
</dbReference>
<evidence type="ECO:0000313" key="2">
    <source>
        <dbReference type="Proteomes" id="UP000006727"/>
    </source>
</evidence>
<keyword evidence="2" id="KW-1185">Reference proteome</keyword>
<protein>
    <submittedName>
        <fullName evidence="1">Uncharacterized protein</fullName>
    </submittedName>
</protein>
<dbReference type="InParanoid" id="A0A7I4A3N9"/>
<reference evidence="1 2" key="1">
    <citation type="journal article" date="2008" name="Science">
        <title>The Physcomitrella genome reveals evolutionary insights into the conquest of land by plants.</title>
        <authorList>
            <person name="Rensing S."/>
            <person name="Lang D."/>
            <person name="Zimmer A."/>
            <person name="Terry A."/>
            <person name="Salamov A."/>
            <person name="Shapiro H."/>
            <person name="Nishiyama T."/>
            <person name="Perroud P.-F."/>
            <person name="Lindquist E."/>
            <person name="Kamisugi Y."/>
            <person name="Tanahashi T."/>
            <person name="Sakakibara K."/>
            <person name="Fujita T."/>
            <person name="Oishi K."/>
            <person name="Shin-I T."/>
            <person name="Kuroki Y."/>
            <person name="Toyoda A."/>
            <person name="Suzuki Y."/>
            <person name="Hashimoto A."/>
            <person name="Yamaguchi K."/>
            <person name="Sugano A."/>
            <person name="Kohara Y."/>
            <person name="Fujiyama A."/>
            <person name="Anterola A."/>
            <person name="Aoki S."/>
            <person name="Ashton N."/>
            <person name="Barbazuk W.B."/>
            <person name="Barker E."/>
            <person name="Bennetzen J."/>
            <person name="Bezanilla M."/>
            <person name="Blankenship R."/>
            <person name="Cho S.H."/>
            <person name="Dutcher S."/>
            <person name="Estelle M."/>
            <person name="Fawcett J.A."/>
            <person name="Gundlach H."/>
            <person name="Hanada K."/>
            <person name="Heyl A."/>
            <person name="Hicks K.A."/>
            <person name="Hugh J."/>
            <person name="Lohr M."/>
            <person name="Mayer K."/>
            <person name="Melkozernov A."/>
            <person name="Murata T."/>
            <person name="Nelson D."/>
            <person name="Pils B."/>
            <person name="Prigge M."/>
            <person name="Reiss B."/>
            <person name="Renner T."/>
            <person name="Rombauts S."/>
            <person name="Rushton P."/>
            <person name="Sanderfoot A."/>
            <person name="Schween G."/>
            <person name="Shiu S.-H."/>
            <person name="Stueber K."/>
            <person name="Theodoulou F.L."/>
            <person name="Tu H."/>
            <person name="Van de Peer Y."/>
            <person name="Verrier P.J."/>
            <person name="Waters E."/>
            <person name="Wood A."/>
            <person name="Yang L."/>
            <person name="Cove D."/>
            <person name="Cuming A."/>
            <person name="Hasebe M."/>
            <person name="Lucas S."/>
            <person name="Mishler D.B."/>
            <person name="Reski R."/>
            <person name="Grigoriev I."/>
            <person name="Quatrano R.S."/>
            <person name="Boore J.L."/>
        </authorList>
    </citation>
    <scope>NUCLEOTIDE SEQUENCE [LARGE SCALE GENOMIC DNA]</scope>
    <source>
        <strain evidence="1 2">cv. Gransden 2004</strain>
    </source>
</reference>
<reference evidence="1" key="3">
    <citation type="submission" date="2020-12" db="UniProtKB">
        <authorList>
            <consortium name="EnsemblPlants"/>
        </authorList>
    </citation>
    <scope>IDENTIFICATION</scope>
</reference>
<accession>A0A7I4A3N9</accession>
<evidence type="ECO:0000313" key="1">
    <source>
        <dbReference type="EnsemblPlants" id="PAC:32983295.CDS.1"/>
    </source>
</evidence>
<proteinExistence type="predicted"/>
<dbReference type="AlphaFoldDB" id="A0A7I4A3N9"/>